<dbReference type="GeneID" id="19323455"/>
<evidence type="ECO:0000313" key="3">
    <source>
        <dbReference type="Proteomes" id="UP000014074"/>
    </source>
</evidence>
<keyword evidence="3" id="KW-1185">Reference proteome</keyword>
<accession>R8BPU9</accession>
<name>R8BPU9_PHAM7</name>
<feature type="compositionally biased region" description="Low complexity" evidence="1">
    <location>
        <begin position="1"/>
        <end position="18"/>
    </location>
</feature>
<reference evidence="3" key="1">
    <citation type="journal article" date="2013" name="Genome Announc.">
        <title>Draft genome sequence of the ascomycete Phaeoacremonium aleophilum strain UCR-PA7, a causal agent of the esca disease complex in grapevines.</title>
        <authorList>
            <person name="Blanco-Ulate B."/>
            <person name="Rolshausen P."/>
            <person name="Cantu D."/>
        </authorList>
    </citation>
    <scope>NUCLEOTIDE SEQUENCE [LARGE SCALE GENOMIC DNA]</scope>
    <source>
        <strain evidence="3">UCR-PA7</strain>
    </source>
</reference>
<dbReference type="RefSeq" id="XP_007913904.1">
    <property type="nucleotide sequence ID" value="XM_007915713.1"/>
</dbReference>
<evidence type="ECO:0000313" key="2">
    <source>
        <dbReference type="EMBL" id="EOO01366.1"/>
    </source>
</evidence>
<dbReference type="OrthoDB" id="3563866at2759"/>
<feature type="compositionally biased region" description="Low complexity" evidence="1">
    <location>
        <begin position="34"/>
        <end position="48"/>
    </location>
</feature>
<feature type="region of interest" description="Disordered" evidence="1">
    <location>
        <begin position="1"/>
        <end position="64"/>
    </location>
</feature>
<dbReference type="EMBL" id="KB933003">
    <property type="protein sequence ID" value="EOO01366.1"/>
    <property type="molecule type" value="Genomic_DNA"/>
</dbReference>
<proteinExistence type="predicted"/>
<sequence>MTDSYFPSSHRSSVSSGSDFILPDAAERPVQPRTTTESSTSTTTSTTSPMKRNPIDPLSRDYPIPAKEIDLDEMLARPPKKWTLGHYLKETPLRETAPVVQDKEKRALELAAAKKDLLQGWENLHAHNNDRR</sequence>
<gene>
    <name evidence="2" type="ORF">UCRPA7_3134</name>
</gene>
<dbReference type="Proteomes" id="UP000014074">
    <property type="component" value="Unassembled WGS sequence"/>
</dbReference>
<evidence type="ECO:0000256" key="1">
    <source>
        <dbReference type="SAM" id="MobiDB-lite"/>
    </source>
</evidence>
<organism evidence="2 3">
    <name type="scientific">Phaeoacremonium minimum (strain UCR-PA7)</name>
    <name type="common">Esca disease fungus</name>
    <name type="synonym">Togninia minima</name>
    <dbReference type="NCBI Taxonomy" id="1286976"/>
    <lineage>
        <taxon>Eukaryota</taxon>
        <taxon>Fungi</taxon>
        <taxon>Dikarya</taxon>
        <taxon>Ascomycota</taxon>
        <taxon>Pezizomycotina</taxon>
        <taxon>Sordariomycetes</taxon>
        <taxon>Sordariomycetidae</taxon>
        <taxon>Togniniales</taxon>
        <taxon>Togniniaceae</taxon>
        <taxon>Phaeoacremonium</taxon>
    </lineage>
</organism>
<dbReference type="AlphaFoldDB" id="R8BPU9"/>
<dbReference type="HOGENOM" id="CLU_1918527_0_0_1"/>
<protein>
    <submittedName>
        <fullName evidence="2">Uncharacterized protein</fullName>
    </submittedName>
</protein>
<dbReference type="KEGG" id="tmn:UCRPA7_3134"/>